<dbReference type="PANTHER" id="PTHR42749">
    <property type="entry name" value="CELL SHAPE-DETERMINING PROTEIN MREB"/>
    <property type="match status" value="1"/>
</dbReference>
<proteinExistence type="predicted"/>
<name>A0A949TRQ3_9CLOT</name>
<dbReference type="RefSeq" id="WP_218322381.1">
    <property type="nucleotide sequence ID" value="NZ_JAEEGC010000119.1"/>
</dbReference>
<gene>
    <name evidence="1" type="ORF">I6U48_20720</name>
</gene>
<sequence length="876" mass="103195">MHSYKLKTKGNSYKRKYTREELMEMTTFQLRNICFEERIVKGVISNLDRESFIKTILKYRGKEESYLIEAYKEGGFEKLEEILKSHLVSKLPDSEVIKIPAKITLYPEIGIKKEDMYKVTIEKNIITESNVLLVSEGNDLCGILNLIKDDNEENLYYLVTEKNLKIKKSQNRNYSLLFFNKDDSEYIFSAYYSDLPLPPANLEYYKLPLLELEIKELKETNTVLAIDFGTSNTTAGLYLSGTYVANPCYNDILNDKIVLNDINYVRFMDVTQKNEVWIEALPTVVYVSDCEDPENIKFCFGYQAQKIIRRNDYSCSGSLYQGIKRWGNDYSKIEEVYDSKGNSVRVQRGQIIRAYIKHIVDTAEHQFKCKFKNLHISSPIKLKQQFIDMFKEILPEYNIETEDSLDEGIAVLYNTIAEQIQKNSFYNGEEYKALIIDCGGGTTDLSSCAFSIEEGPISYKINIETTYENGDTNFGGNNITYRIMQFMKIAFANYYKTGKIVEIDELIDFPEDDIFRYIDEAGVKKVYENLEKRYEEAENTIPTRFKEYENRSREEYENVRNNFYFLWEIAENMKKEFFKRTNVLRNKFGYFRSEEERDLIITPLNKWNVSILERDKFINVYEFPDVIFNIKEINKLLKGDIYEVVRKFLEDFYENGKLQEYSIIKLTGQSCRIDIFKEALKEFVPGKNIEFKQKKEELYKVSELKMSCLRGAIRYLNSRRRGDIEINIKNQIPIVPYSVSAFTYTKEEKLLIYSLEKVNQAQGFISRPLGAEEVEFYLKNAEEILKHKYSYKNDFSEYELVSEEDIRESYGEEIYQEDIDTIINGEIRFFVFAHEKSWGFYVVPIGREKDQLYLGKKKYFAFEDDLSELDFFDGLK</sequence>
<reference evidence="1" key="1">
    <citation type="submission" date="2020-12" db="EMBL/GenBank/DDBJ databases">
        <title>Clostridium thailandense sp. nov., a novel acetogenic bacterium isolated from peat land soil in Thailand.</title>
        <authorList>
            <person name="Chaikitkaew S."/>
            <person name="Birkeland N.K."/>
        </authorList>
    </citation>
    <scope>NUCLEOTIDE SEQUENCE</scope>
    <source>
        <strain evidence="1">PL3</strain>
    </source>
</reference>
<evidence type="ECO:0000313" key="1">
    <source>
        <dbReference type="EMBL" id="MBV7275327.1"/>
    </source>
</evidence>
<dbReference type="PANTHER" id="PTHR42749:SF1">
    <property type="entry name" value="CELL SHAPE-DETERMINING PROTEIN MREB"/>
    <property type="match status" value="1"/>
</dbReference>
<keyword evidence="2" id="KW-1185">Reference proteome</keyword>
<organism evidence="1 2">
    <name type="scientific">Clostridium thailandense</name>
    <dbReference type="NCBI Taxonomy" id="2794346"/>
    <lineage>
        <taxon>Bacteria</taxon>
        <taxon>Bacillati</taxon>
        <taxon>Bacillota</taxon>
        <taxon>Clostridia</taxon>
        <taxon>Eubacteriales</taxon>
        <taxon>Clostridiaceae</taxon>
        <taxon>Clostridium</taxon>
    </lineage>
</organism>
<dbReference type="AlphaFoldDB" id="A0A949TRQ3"/>
<dbReference type="EMBL" id="JAEEGC010000119">
    <property type="protein sequence ID" value="MBV7275327.1"/>
    <property type="molecule type" value="Genomic_DNA"/>
</dbReference>
<accession>A0A949TRQ3</accession>
<dbReference type="Proteomes" id="UP000694308">
    <property type="component" value="Unassembled WGS sequence"/>
</dbReference>
<evidence type="ECO:0000313" key="2">
    <source>
        <dbReference type="Proteomes" id="UP000694308"/>
    </source>
</evidence>
<protein>
    <submittedName>
        <fullName evidence="1">Molecular chaperone</fullName>
    </submittedName>
</protein>
<comment type="caution">
    <text evidence="1">The sequence shown here is derived from an EMBL/GenBank/DDBJ whole genome shotgun (WGS) entry which is preliminary data.</text>
</comment>